<sequence>MLFDTRALRKWNAAKLRALARYALRRAGEDRLPQVAGSLTFTTVLSLVPILTVAFALFTAFPMFKSFRADIEGYMFSNLVPGSISRPILTYLNQFSSNAKGLTAAGLIGLVVTSVMTMLTVENALNAIWRVRHRRPLAQRVLVFWALMTFAPVLIGASLSVSSYLVSISAGYVHKLPFGLGVIVSLIPILLSAIAFAMLYVFVPNTNVERRDAFIAGLIAAGAFEIAKRVFGAYVAHIPTYTAVYGAFATLPIFLTWIYVSWLVTLLGATIASTLPIIRQGYWQRRTFPGSEFFDALGVLLLLYRAREQAPRTVAERDIGRRLQLEADYLVDLLTKLKALHLIGKLQQDRGEAHWALLCDAHTTTLRPLYEKLVLNLPRLPRTALARHLGDTHALVSQLQNPSLDATLESIFTSGERGVAAAAQAATAAAPASALPAAASASA</sequence>
<evidence type="ECO:0000256" key="4">
    <source>
        <dbReference type="ARBA" id="ARBA00022692"/>
    </source>
</evidence>
<dbReference type="AlphaFoldDB" id="A0A2N4TLK9"/>
<comment type="subcellular location">
    <subcellularLocation>
        <location evidence="1 7">Cell membrane</location>
        <topology evidence="1 7">Multi-pass membrane protein</topology>
    </subcellularLocation>
</comment>
<dbReference type="Pfam" id="PF03631">
    <property type="entry name" value="Virul_fac_BrkB"/>
    <property type="match status" value="1"/>
</dbReference>
<name>A0A2N4TLK9_RALPI</name>
<dbReference type="InterPro" id="IPR023679">
    <property type="entry name" value="UPF0761_bac"/>
</dbReference>
<reference evidence="8 9" key="1">
    <citation type="submission" date="2017-12" db="EMBL/GenBank/DDBJ databases">
        <title>Draft genome sequence of Ralstonia pickettii 52.</title>
        <authorList>
            <person name="Zheng B."/>
        </authorList>
    </citation>
    <scope>NUCLEOTIDE SEQUENCE [LARGE SCALE GENOMIC DNA]</scope>
    <source>
        <strain evidence="8 9">52</strain>
    </source>
</reference>
<feature type="transmembrane region" description="Helical" evidence="7">
    <location>
        <begin position="256"/>
        <end position="278"/>
    </location>
</feature>
<feature type="transmembrane region" description="Helical" evidence="7">
    <location>
        <begin position="178"/>
        <end position="202"/>
    </location>
</feature>
<evidence type="ECO:0000256" key="1">
    <source>
        <dbReference type="ARBA" id="ARBA00004651"/>
    </source>
</evidence>
<comment type="similarity">
    <text evidence="7">Belongs to the UPF0761 family.</text>
</comment>
<accession>A0A2N4TLK9</accession>
<dbReference type="HAMAP" id="MF_00672">
    <property type="entry name" value="UPF0761"/>
    <property type="match status" value="1"/>
</dbReference>
<dbReference type="PANTHER" id="PTHR30213:SF0">
    <property type="entry name" value="UPF0761 MEMBRANE PROTEIN YIHY"/>
    <property type="match status" value="1"/>
</dbReference>
<dbReference type="NCBIfam" id="TIGR00765">
    <property type="entry name" value="yihY_not_rbn"/>
    <property type="match status" value="1"/>
</dbReference>
<gene>
    <name evidence="8" type="ORF">C0Q88_22575</name>
</gene>
<feature type="transmembrane region" description="Helical" evidence="7">
    <location>
        <begin position="142"/>
        <end position="166"/>
    </location>
</feature>
<dbReference type="PANTHER" id="PTHR30213">
    <property type="entry name" value="INNER MEMBRANE PROTEIN YHJD"/>
    <property type="match status" value="1"/>
</dbReference>
<evidence type="ECO:0000313" key="8">
    <source>
        <dbReference type="EMBL" id="PLC40585.1"/>
    </source>
</evidence>
<feature type="transmembrane region" description="Helical" evidence="7">
    <location>
        <begin position="35"/>
        <end position="58"/>
    </location>
</feature>
<dbReference type="RefSeq" id="WP_102067375.1">
    <property type="nucleotide sequence ID" value="NZ_PKQE01000006.1"/>
</dbReference>
<evidence type="ECO:0000256" key="7">
    <source>
        <dbReference type="HAMAP-Rule" id="MF_00672"/>
    </source>
</evidence>
<evidence type="ECO:0000256" key="6">
    <source>
        <dbReference type="ARBA" id="ARBA00023136"/>
    </source>
</evidence>
<dbReference type="GO" id="GO:0005886">
    <property type="term" value="C:plasma membrane"/>
    <property type="evidence" value="ECO:0007669"/>
    <property type="project" value="UniProtKB-SubCell"/>
</dbReference>
<keyword evidence="2 7" id="KW-1003">Cell membrane</keyword>
<feature type="transmembrane region" description="Helical" evidence="7">
    <location>
        <begin position="101"/>
        <end position="121"/>
    </location>
</feature>
<keyword evidence="3" id="KW-0997">Cell inner membrane</keyword>
<feature type="transmembrane region" description="Helical" evidence="7">
    <location>
        <begin position="214"/>
        <end position="236"/>
    </location>
</feature>
<dbReference type="Proteomes" id="UP000234456">
    <property type="component" value="Unassembled WGS sequence"/>
</dbReference>
<dbReference type="OrthoDB" id="9808671at2"/>
<evidence type="ECO:0000313" key="9">
    <source>
        <dbReference type="Proteomes" id="UP000234456"/>
    </source>
</evidence>
<proteinExistence type="inferred from homology"/>
<dbReference type="EMBL" id="PKQE01000006">
    <property type="protein sequence ID" value="PLC40585.1"/>
    <property type="molecule type" value="Genomic_DNA"/>
</dbReference>
<evidence type="ECO:0000256" key="5">
    <source>
        <dbReference type="ARBA" id="ARBA00022989"/>
    </source>
</evidence>
<keyword evidence="6 7" id="KW-0472">Membrane</keyword>
<dbReference type="InterPro" id="IPR017039">
    <property type="entry name" value="Virul_fac_BrkB"/>
</dbReference>
<evidence type="ECO:0000256" key="3">
    <source>
        <dbReference type="ARBA" id="ARBA00022519"/>
    </source>
</evidence>
<organism evidence="8 9">
    <name type="scientific">Ralstonia pickettii</name>
    <name type="common">Burkholderia pickettii</name>
    <dbReference type="NCBI Taxonomy" id="329"/>
    <lineage>
        <taxon>Bacteria</taxon>
        <taxon>Pseudomonadati</taxon>
        <taxon>Pseudomonadota</taxon>
        <taxon>Betaproteobacteria</taxon>
        <taxon>Burkholderiales</taxon>
        <taxon>Burkholderiaceae</taxon>
        <taxon>Ralstonia</taxon>
    </lineage>
</organism>
<evidence type="ECO:0000256" key="2">
    <source>
        <dbReference type="ARBA" id="ARBA00022475"/>
    </source>
</evidence>
<keyword evidence="4 7" id="KW-0812">Transmembrane</keyword>
<comment type="caution">
    <text evidence="8">The sequence shown here is derived from an EMBL/GenBank/DDBJ whole genome shotgun (WGS) entry which is preliminary data.</text>
</comment>
<keyword evidence="5 7" id="KW-1133">Transmembrane helix</keyword>
<protein>
    <recommendedName>
        <fullName evidence="7">UPF0761 membrane protein C0Q88_22575</fullName>
    </recommendedName>
</protein>